<keyword evidence="1" id="KW-1133">Transmembrane helix</keyword>
<keyword evidence="1" id="KW-0472">Membrane</keyword>
<organism evidence="2 3">
    <name type="scientific">candidate division WOR-1 bacterium RIFOXYC2_FULL_46_14</name>
    <dbReference type="NCBI Taxonomy" id="1802587"/>
    <lineage>
        <taxon>Bacteria</taxon>
        <taxon>Bacillati</taxon>
        <taxon>Saganbacteria</taxon>
    </lineage>
</organism>
<evidence type="ECO:0000313" key="2">
    <source>
        <dbReference type="EMBL" id="OGC40787.1"/>
    </source>
</evidence>
<evidence type="ECO:0000313" key="3">
    <source>
        <dbReference type="Proteomes" id="UP000179242"/>
    </source>
</evidence>
<feature type="transmembrane region" description="Helical" evidence="1">
    <location>
        <begin position="132"/>
        <end position="150"/>
    </location>
</feature>
<gene>
    <name evidence="2" type="ORF">A2438_00615</name>
</gene>
<evidence type="ECO:0000256" key="1">
    <source>
        <dbReference type="SAM" id="Phobius"/>
    </source>
</evidence>
<feature type="transmembrane region" description="Helical" evidence="1">
    <location>
        <begin position="12"/>
        <end position="33"/>
    </location>
</feature>
<dbReference type="AlphaFoldDB" id="A0A1F4U7D1"/>
<dbReference type="InterPro" id="IPR003832">
    <property type="entry name" value="DUF212"/>
</dbReference>
<keyword evidence="1" id="KW-0812">Transmembrane</keyword>
<protein>
    <recommendedName>
        <fullName evidence="4">Acid phosphatase</fullName>
    </recommendedName>
</protein>
<dbReference type="Proteomes" id="UP000179242">
    <property type="component" value="Unassembled WGS sequence"/>
</dbReference>
<name>A0A1F4U7D1_UNCSA</name>
<proteinExistence type="predicted"/>
<dbReference type="EMBL" id="MEUJ01000002">
    <property type="protein sequence ID" value="OGC40787.1"/>
    <property type="molecule type" value="Genomic_DNA"/>
</dbReference>
<dbReference type="Pfam" id="PF02681">
    <property type="entry name" value="DUF212"/>
    <property type="match status" value="1"/>
</dbReference>
<dbReference type="PANTHER" id="PTHR31446">
    <property type="entry name" value="ACID PHOSPHATASE/VANADIUM-DEPENDENT HALOPEROXIDASE-RELATED PROTEIN"/>
    <property type="match status" value="1"/>
</dbReference>
<dbReference type="PANTHER" id="PTHR31446:SF29">
    <property type="entry name" value="ACID PHOSPHATASE_VANADIUM-DEPENDENT HALOPEROXIDASE-RELATED PROTEIN"/>
    <property type="match status" value="1"/>
</dbReference>
<evidence type="ECO:0008006" key="4">
    <source>
        <dbReference type="Google" id="ProtNLM"/>
    </source>
</evidence>
<accession>A0A1F4U7D1</accession>
<sequence>MSFFVALFSNEPLVAAGVAFLLSQTLKIILYYFKDGELNLWHFCEAAGMPSTHSAMASAMTLSVGIVEGFASPSFALAVVFAIIVMYDAMGVRFAAGQQALILNKIIEDIYSEKAGEKEKLKELIGHTPTEVLGGLTLGIIVAIFTYFIAY</sequence>
<feature type="transmembrane region" description="Helical" evidence="1">
    <location>
        <begin position="70"/>
        <end position="89"/>
    </location>
</feature>
<comment type="caution">
    <text evidence="2">The sequence shown here is derived from an EMBL/GenBank/DDBJ whole genome shotgun (WGS) entry which is preliminary data.</text>
</comment>
<reference evidence="2 3" key="1">
    <citation type="journal article" date="2016" name="Nat. Commun.">
        <title>Thousands of microbial genomes shed light on interconnected biogeochemical processes in an aquifer system.</title>
        <authorList>
            <person name="Anantharaman K."/>
            <person name="Brown C.T."/>
            <person name="Hug L.A."/>
            <person name="Sharon I."/>
            <person name="Castelle C.J."/>
            <person name="Probst A.J."/>
            <person name="Thomas B.C."/>
            <person name="Singh A."/>
            <person name="Wilkins M.J."/>
            <person name="Karaoz U."/>
            <person name="Brodie E.L."/>
            <person name="Williams K.H."/>
            <person name="Hubbard S.S."/>
            <person name="Banfield J.F."/>
        </authorList>
    </citation>
    <scope>NUCLEOTIDE SEQUENCE [LARGE SCALE GENOMIC DNA]</scope>
</reference>